<dbReference type="InParanoid" id="A0A7M7P647"/>
<dbReference type="KEGG" id="spu:115926385"/>
<evidence type="ECO:0000313" key="1">
    <source>
        <dbReference type="EnsemblMetazoa" id="XP_030846912"/>
    </source>
</evidence>
<dbReference type="SUPFAM" id="SSF52047">
    <property type="entry name" value="RNI-like"/>
    <property type="match status" value="1"/>
</dbReference>
<dbReference type="PANTHER" id="PTHR24407">
    <property type="entry name" value="PROTEIN KINASE DOMAIN-CONTAINING PROTEIN"/>
    <property type="match status" value="1"/>
</dbReference>
<proteinExistence type="predicted"/>
<sequence length="197" mass="21989">MLIMDDVSMMTPRRLHSILSLPRLQSLTLKDIKRFDTDDGETLTGQTCSVDALSVDGKHVTSLWNFGLHTSCPRVETLQLDWLTEENVSSDIVTMACSPFHRLTHLQIQAQMPPKVTLNDPVSFCDAVKTSCPRLTKLSFAFIALNNKKAAEIIQLMKTHPHLTSIGLKTCATDMDLDPLIYEVNSEGKLTVTVTKF</sequence>
<dbReference type="Gene3D" id="3.80.10.10">
    <property type="entry name" value="Ribonuclease Inhibitor"/>
    <property type="match status" value="1"/>
</dbReference>
<evidence type="ECO:0000313" key="2">
    <source>
        <dbReference type="Proteomes" id="UP000007110"/>
    </source>
</evidence>
<dbReference type="EnsemblMetazoa" id="XM_030991052">
    <property type="protein sequence ID" value="XP_030846912"/>
    <property type="gene ID" value="LOC115926385"/>
</dbReference>
<dbReference type="GeneID" id="115926385"/>
<reference evidence="1" key="2">
    <citation type="submission" date="2021-01" db="UniProtKB">
        <authorList>
            <consortium name="EnsemblMetazoa"/>
        </authorList>
    </citation>
    <scope>IDENTIFICATION</scope>
</reference>
<keyword evidence="2" id="KW-1185">Reference proteome</keyword>
<dbReference type="RefSeq" id="XP_030846912.1">
    <property type="nucleotide sequence ID" value="XM_030991052.1"/>
</dbReference>
<dbReference type="InterPro" id="IPR032675">
    <property type="entry name" value="LRR_dom_sf"/>
</dbReference>
<reference evidence="2" key="1">
    <citation type="submission" date="2015-02" db="EMBL/GenBank/DDBJ databases">
        <title>Genome sequencing for Strongylocentrotus purpuratus.</title>
        <authorList>
            <person name="Murali S."/>
            <person name="Liu Y."/>
            <person name="Vee V."/>
            <person name="English A."/>
            <person name="Wang M."/>
            <person name="Skinner E."/>
            <person name="Han Y."/>
            <person name="Muzny D.M."/>
            <person name="Worley K.C."/>
            <person name="Gibbs R.A."/>
        </authorList>
    </citation>
    <scope>NUCLEOTIDE SEQUENCE</scope>
</reference>
<dbReference type="AlphaFoldDB" id="A0A7M7P647"/>
<accession>A0A7M7P647</accession>
<dbReference type="Proteomes" id="UP000007110">
    <property type="component" value="Unassembled WGS sequence"/>
</dbReference>
<protein>
    <submittedName>
        <fullName evidence="1">Uncharacterized protein</fullName>
    </submittedName>
</protein>
<name>A0A7M7P647_STRPU</name>
<dbReference type="PANTHER" id="PTHR24407:SF14">
    <property type="entry name" value="SIR2-LIKE DOMAIN-CONTAINING PROTEIN"/>
    <property type="match status" value="1"/>
</dbReference>
<organism evidence="1 2">
    <name type="scientific">Strongylocentrotus purpuratus</name>
    <name type="common">Purple sea urchin</name>
    <dbReference type="NCBI Taxonomy" id="7668"/>
    <lineage>
        <taxon>Eukaryota</taxon>
        <taxon>Metazoa</taxon>
        <taxon>Echinodermata</taxon>
        <taxon>Eleutherozoa</taxon>
        <taxon>Echinozoa</taxon>
        <taxon>Echinoidea</taxon>
        <taxon>Euechinoidea</taxon>
        <taxon>Echinacea</taxon>
        <taxon>Camarodonta</taxon>
        <taxon>Echinidea</taxon>
        <taxon>Strongylocentrotidae</taxon>
        <taxon>Strongylocentrotus</taxon>
    </lineage>
</organism>